<accession>A0A0L7L585</accession>
<gene>
    <name evidence="1" type="ORF">OBRU01_14951</name>
</gene>
<evidence type="ECO:0000313" key="1">
    <source>
        <dbReference type="EMBL" id="KOB70632.1"/>
    </source>
</evidence>
<protein>
    <submittedName>
        <fullName evidence="1">Putative tick transposon</fullName>
    </submittedName>
</protein>
<keyword evidence="2" id="KW-1185">Reference proteome</keyword>
<dbReference type="InterPro" id="IPR036691">
    <property type="entry name" value="Endo/exonu/phosph_ase_sf"/>
</dbReference>
<sequence length="349" mass="39975">MMTNIRDIFADIDSTRSINVSDPLMIDVPERCRGHVGASGPNFNVVIQNIRSINQNFDSFRILLNRLNLNEDLIVLTECFLPSVANLPELDNYHSFRTAKSLNKNDGVVVYVKEGFDVMVYEPSYLEEVTCLVVTYKKEYAFVCMYRSPSHSNIEKFMNSVDQVIHEIRKFQRISLVGDINIDIKIDNDDNRSSDYLNLLASHGLFSTHLLITHDKKCLDHCFVKLKSPSKTIVCNSTVTDHSSIIISLSKGPRREKSIPKLWKKVNHNAVIEELSKISWVELLKDKSSNESTNLFLTMVKNAMNNHTTIKPISRRKRTMKPWVTPGLLRCIKNRLCQKCNSKDNLPTL</sequence>
<evidence type="ECO:0000313" key="2">
    <source>
        <dbReference type="Proteomes" id="UP000037510"/>
    </source>
</evidence>
<dbReference type="SUPFAM" id="SSF56219">
    <property type="entry name" value="DNase I-like"/>
    <property type="match status" value="1"/>
</dbReference>
<dbReference type="EMBL" id="JTDY01002832">
    <property type="protein sequence ID" value="KOB70632.1"/>
    <property type="molecule type" value="Genomic_DNA"/>
</dbReference>
<proteinExistence type="predicted"/>
<dbReference type="PANTHER" id="PTHR33776:SF4">
    <property type="entry name" value="ENDONUCLEASE_EXONUCLEASE_PHOSPHATASE DOMAIN-CONTAINING PROTEIN"/>
    <property type="match status" value="1"/>
</dbReference>
<dbReference type="AlphaFoldDB" id="A0A0L7L585"/>
<dbReference type="Gene3D" id="3.60.10.10">
    <property type="entry name" value="Endonuclease/exonuclease/phosphatase"/>
    <property type="match status" value="1"/>
</dbReference>
<reference evidence="1 2" key="1">
    <citation type="journal article" date="2015" name="Genome Biol. Evol.">
        <title>The genome of winter moth (Operophtera brumata) provides a genomic perspective on sexual dimorphism and phenology.</title>
        <authorList>
            <person name="Derks M.F."/>
            <person name="Smit S."/>
            <person name="Salis L."/>
            <person name="Schijlen E."/>
            <person name="Bossers A."/>
            <person name="Mateman C."/>
            <person name="Pijl A.S."/>
            <person name="de Ridder D."/>
            <person name="Groenen M.A."/>
            <person name="Visser M.E."/>
            <person name="Megens H.J."/>
        </authorList>
    </citation>
    <scope>NUCLEOTIDE SEQUENCE [LARGE SCALE GENOMIC DNA]</scope>
    <source>
        <strain evidence="1">WM2013NL</strain>
        <tissue evidence="1">Head and thorax</tissue>
    </source>
</reference>
<dbReference type="Proteomes" id="UP000037510">
    <property type="component" value="Unassembled WGS sequence"/>
</dbReference>
<comment type="caution">
    <text evidence="1">The sequence shown here is derived from an EMBL/GenBank/DDBJ whole genome shotgun (WGS) entry which is preliminary data.</text>
</comment>
<name>A0A0L7L585_OPEBR</name>
<dbReference type="PANTHER" id="PTHR33776">
    <property type="entry name" value="ENDO/EXONUCLEASE/PHOSPHATASE DOMAIN-CONTAINING PROTEIN"/>
    <property type="match status" value="1"/>
</dbReference>
<organism evidence="1 2">
    <name type="scientific">Operophtera brumata</name>
    <name type="common">Winter moth</name>
    <name type="synonym">Phalaena brumata</name>
    <dbReference type="NCBI Taxonomy" id="104452"/>
    <lineage>
        <taxon>Eukaryota</taxon>
        <taxon>Metazoa</taxon>
        <taxon>Ecdysozoa</taxon>
        <taxon>Arthropoda</taxon>
        <taxon>Hexapoda</taxon>
        <taxon>Insecta</taxon>
        <taxon>Pterygota</taxon>
        <taxon>Neoptera</taxon>
        <taxon>Endopterygota</taxon>
        <taxon>Lepidoptera</taxon>
        <taxon>Glossata</taxon>
        <taxon>Ditrysia</taxon>
        <taxon>Geometroidea</taxon>
        <taxon>Geometridae</taxon>
        <taxon>Larentiinae</taxon>
        <taxon>Operophtera</taxon>
    </lineage>
</organism>
<dbReference type="STRING" id="104452.A0A0L7L585"/>